<sequence length="158" mass="17431">MGRNINHNSDIVELQENTPGDLTPIMTIVPEEGTMIQIQNRVPQGSAVGLPIYADPRDANGDPLPVDTSLVLTAKQPGDPRRTPVSLEVDNISTFLNKTISEQQSTDHVDATKIELRGRAVNVRDIDELAVEINSSRSIDWSNSKLYFERAGVAEKQR</sequence>
<reference evidence="1 2" key="2">
    <citation type="journal article" date="2012" name="Virology">
        <title>Temperate membrane-containing halophilic archaeal virus SNJ1 has a circular dsDNA genome identical to that of plasmid pHH205.</title>
        <authorList>
            <person name="Zhang Z."/>
            <person name="Liu Y."/>
            <person name="Wang S."/>
            <person name="Yang D."/>
            <person name="Cheng Y."/>
            <person name="Hu J."/>
            <person name="Chen J."/>
            <person name="Mei Y."/>
            <person name="Shen P."/>
            <person name="Bamford D.H."/>
            <person name="Chen X."/>
        </authorList>
    </citation>
    <scope>NUCLEOTIDE SEQUENCE [LARGE SCALE GENOMIC DNA]</scope>
</reference>
<name>A0AAE9VKQ9_9VIRU</name>
<dbReference type="RefSeq" id="YP_010581816.1">
    <property type="nucleotide sequence ID" value="NC_003158.2"/>
</dbReference>
<dbReference type="GeneID" id="60339540"/>
<proteinExistence type="predicted"/>
<dbReference type="KEGG" id="vg:60339540"/>
<reference evidence="1 2" key="1">
    <citation type="journal article" date="2003" name="FEMS Microbiol. Lett.">
        <title>Characterization of a novel plasmid from extremely halophilic Archaea: nucleotide sequence and function analysis.</title>
        <authorList>
            <person name="Ye X."/>
            <person name="Ou J."/>
            <person name="Ni L."/>
            <person name="Shi W."/>
            <person name="Shen P."/>
        </authorList>
    </citation>
    <scope>NUCLEOTIDE SEQUENCE [LARGE SCALE GENOMIC DNA]</scope>
</reference>
<evidence type="ECO:0000313" key="1">
    <source>
        <dbReference type="EMBL" id="WBE14030.1"/>
    </source>
</evidence>
<accession>A0AAE9VKQ9</accession>
<protein>
    <submittedName>
        <fullName evidence="1">Major capsid protein PB7</fullName>
    </submittedName>
</protein>
<evidence type="ECO:0000313" key="2">
    <source>
        <dbReference type="Proteomes" id="UP000052103"/>
    </source>
</evidence>
<dbReference type="Gene3D" id="2.60.120.1180">
    <property type="match status" value="1"/>
</dbReference>
<dbReference type="Proteomes" id="UP000052103">
    <property type="component" value="Segment"/>
</dbReference>
<organism evidence="1 2">
    <name type="scientific">Saline Natrinema sp. J7-1 virus 1</name>
    <dbReference type="NCBI Taxonomy" id="2847285"/>
    <lineage>
        <taxon>Viruses</taxon>
        <taxon>Singelaviria</taxon>
        <taxon>Helvetiavirae</taxon>
        <taxon>Dividoviricota</taxon>
        <taxon>Laserviricetes</taxon>
        <taxon>Halopanivirales</taxon>
        <taxon>Simuloviridae</taxon>
        <taxon>Yingchengvirus</taxon>
        <taxon>Yingchengvirus sinense</taxon>
        <taxon>Yingchengvirus SNJ1</taxon>
    </lineage>
</organism>
<dbReference type="EMBL" id="AY048850">
    <property type="protein sequence ID" value="WBE14030.1"/>
    <property type="molecule type" value="Genomic_DNA"/>
</dbReference>
<keyword evidence="2" id="KW-1185">Reference proteome</keyword>